<sequence length="159" mass="18629">MRVLIFFYLLPSCYCQGFSEDIQGFLEDIHGFLDHPGIGWLQSTGAWGWFYCNRRLFDNAKVWIYDKENIKDAMLSGPEKSNRNGSGYSNFRIVGTTREISKIEPYLYVEHWCNRKKGQTPIHFCLDIPSQYVTYGSHAKNLWHLEMELSKKQEGQRSC</sequence>
<gene>
    <name evidence="6" type="ORF">CYNAS_LOCUS3902</name>
</gene>
<comment type="similarity">
    <text evidence="2">Belongs to the nematode transthyretin-like family.</text>
</comment>
<dbReference type="PANTHER" id="PTHR21700">
    <property type="entry name" value="TRANSTHYRETIN-LIKE FAMILY PROTEIN-RELATED"/>
    <property type="match status" value="1"/>
</dbReference>
<dbReference type="GO" id="GO:0009986">
    <property type="term" value="C:cell surface"/>
    <property type="evidence" value="ECO:0007669"/>
    <property type="project" value="InterPro"/>
</dbReference>
<evidence type="ECO:0000256" key="1">
    <source>
        <dbReference type="ARBA" id="ARBA00004613"/>
    </source>
</evidence>
<name>A0AA36DSJ4_CYLNA</name>
<dbReference type="EMBL" id="CATQJL010000001">
    <property type="protein sequence ID" value="CAJ0591919.1"/>
    <property type="molecule type" value="Genomic_DNA"/>
</dbReference>
<evidence type="ECO:0000313" key="6">
    <source>
        <dbReference type="EMBL" id="CAJ0591919.1"/>
    </source>
</evidence>
<reference evidence="6" key="1">
    <citation type="submission" date="2023-07" db="EMBL/GenBank/DDBJ databases">
        <authorList>
            <consortium name="CYATHOMIX"/>
        </authorList>
    </citation>
    <scope>NUCLEOTIDE SEQUENCE</scope>
    <source>
        <strain evidence="6">N/A</strain>
    </source>
</reference>
<evidence type="ECO:0000256" key="2">
    <source>
        <dbReference type="ARBA" id="ARBA00010112"/>
    </source>
</evidence>
<keyword evidence="7" id="KW-1185">Reference proteome</keyword>
<proteinExistence type="inferred from homology"/>
<feature type="chain" id="PRO_5041435369" evidence="5">
    <location>
        <begin position="16"/>
        <end position="159"/>
    </location>
</feature>
<keyword evidence="4 5" id="KW-0732">Signal</keyword>
<dbReference type="Proteomes" id="UP001176961">
    <property type="component" value="Unassembled WGS sequence"/>
</dbReference>
<comment type="caution">
    <text evidence="6">The sequence shown here is derived from an EMBL/GenBank/DDBJ whole genome shotgun (WGS) entry which is preliminary data.</text>
</comment>
<evidence type="ECO:0000313" key="7">
    <source>
        <dbReference type="Proteomes" id="UP001176961"/>
    </source>
</evidence>
<evidence type="ECO:0000256" key="4">
    <source>
        <dbReference type="ARBA" id="ARBA00022729"/>
    </source>
</evidence>
<dbReference type="InterPro" id="IPR001534">
    <property type="entry name" value="Transthyretin-like"/>
</dbReference>
<dbReference type="InterPro" id="IPR038479">
    <property type="entry name" value="Transthyretin-like_sf"/>
</dbReference>
<keyword evidence="3" id="KW-0964">Secreted</keyword>
<dbReference type="AlphaFoldDB" id="A0AA36DSJ4"/>
<organism evidence="6 7">
    <name type="scientific">Cylicocyclus nassatus</name>
    <name type="common">Nematode worm</name>
    <dbReference type="NCBI Taxonomy" id="53992"/>
    <lineage>
        <taxon>Eukaryota</taxon>
        <taxon>Metazoa</taxon>
        <taxon>Ecdysozoa</taxon>
        <taxon>Nematoda</taxon>
        <taxon>Chromadorea</taxon>
        <taxon>Rhabditida</taxon>
        <taxon>Rhabditina</taxon>
        <taxon>Rhabditomorpha</taxon>
        <taxon>Strongyloidea</taxon>
        <taxon>Strongylidae</taxon>
        <taxon>Cylicocyclus</taxon>
    </lineage>
</organism>
<evidence type="ECO:0000256" key="5">
    <source>
        <dbReference type="SAM" id="SignalP"/>
    </source>
</evidence>
<accession>A0AA36DSJ4</accession>
<dbReference type="Gene3D" id="2.60.40.3330">
    <property type="match status" value="1"/>
</dbReference>
<dbReference type="Pfam" id="PF01060">
    <property type="entry name" value="TTR-52"/>
    <property type="match status" value="1"/>
</dbReference>
<comment type="subcellular location">
    <subcellularLocation>
        <location evidence="1">Secreted</location>
    </subcellularLocation>
</comment>
<protein>
    <submittedName>
        <fullName evidence="6">Uncharacterized protein</fullName>
    </submittedName>
</protein>
<evidence type="ECO:0000256" key="3">
    <source>
        <dbReference type="ARBA" id="ARBA00022525"/>
    </source>
</evidence>
<dbReference type="GO" id="GO:0005576">
    <property type="term" value="C:extracellular region"/>
    <property type="evidence" value="ECO:0007669"/>
    <property type="project" value="UniProtKB-SubCell"/>
</dbReference>
<feature type="signal peptide" evidence="5">
    <location>
        <begin position="1"/>
        <end position="15"/>
    </location>
</feature>